<dbReference type="PANTHER" id="PTHR47534:SF3">
    <property type="entry name" value="ALCOHOL DEHYDROGENASE-LIKE C-TERMINAL DOMAIN-CONTAINING PROTEIN"/>
    <property type="match status" value="1"/>
</dbReference>
<dbReference type="Gene3D" id="3.40.50.720">
    <property type="entry name" value="NAD(P)-binding Rossmann-like Domain"/>
    <property type="match status" value="1"/>
</dbReference>
<keyword evidence="1" id="KW-0560">Oxidoreductase</keyword>
<dbReference type="PANTHER" id="PTHR47534">
    <property type="entry name" value="YALI0E05731P"/>
    <property type="match status" value="1"/>
</dbReference>
<dbReference type="Proteomes" id="UP000616724">
    <property type="component" value="Unassembled WGS sequence"/>
</dbReference>
<dbReference type="EMBL" id="BOOH01000057">
    <property type="protein sequence ID" value="GIH80287.1"/>
    <property type="molecule type" value="Genomic_DNA"/>
</dbReference>
<dbReference type="InterPro" id="IPR036291">
    <property type="entry name" value="NAD(P)-bd_dom_sf"/>
</dbReference>
<keyword evidence="3" id="KW-1185">Reference proteome</keyword>
<dbReference type="InterPro" id="IPR002347">
    <property type="entry name" value="SDR_fam"/>
</dbReference>
<dbReference type="AlphaFoldDB" id="A0A8J3RR53"/>
<proteinExistence type="predicted"/>
<gene>
    <name evidence="2" type="ORF">Plo01_67160</name>
</gene>
<comment type="caution">
    <text evidence="2">The sequence shown here is derived from an EMBL/GenBank/DDBJ whole genome shotgun (WGS) entry which is preliminary data.</text>
</comment>
<evidence type="ECO:0000256" key="1">
    <source>
        <dbReference type="ARBA" id="ARBA00023002"/>
    </source>
</evidence>
<dbReference type="SUPFAM" id="SSF51735">
    <property type="entry name" value="NAD(P)-binding Rossmann-fold domains"/>
    <property type="match status" value="1"/>
</dbReference>
<dbReference type="RefSeq" id="WP_203894714.1">
    <property type="nucleotide sequence ID" value="NZ_BOOH01000057.1"/>
</dbReference>
<evidence type="ECO:0000313" key="2">
    <source>
        <dbReference type="EMBL" id="GIH80287.1"/>
    </source>
</evidence>
<dbReference type="GO" id="GO:0016491">
    <property type="term" value="F:oxidoreductase activity"/>
    <property type="evidence" value="ECO:0007669"/>
    <property type="project" value="UniProtKB-KW"/>
</dbReference>
<dbReference type="Pfam" id="PF00106">
    <property type="entry name" value="adh_short"/>
    <property type="match status" value="1"/>
</dbReference>
<name>A0A8J3RR53_9ACTN</name>
<protein>
    <recommendedName>
        <fullName evidence="4">SDR family NAD(P)-dependent oxidoreductase</fullName>
    </recommendedName>
</protein>
<evidence type="ECO:0008006" key="4">
    <source>
        <dbReference type="Google" id="ProtNLM"/>
    </source>
</evidence>
<sequence length="282" mass="29860">MRTIVITGGTDGIGRGLALRRLAEGERVVVLGSDPAKGARLLQEAVRLGAGERAGFVQADLGSVARSRAVAAELAAAHPAVDALVLGAYRYNPARVRTAEGFEQTFALYVLSRHLLAEGLRGSLERAAGTPVILSLCGVGGIKAGTIRWDDLQREREPYRAGRVTMQGARANDLLGVSFAERHAGGRTRYVLYNPGFVATGMTQSLRRPMRGLTKAAAALFAQPVDRAVGPIAALLDRPPAGPLSAFFRGRPVGLDRPEFDRANAARLHAALLSLLGEPALE</sequence>
<accession>A0A8J3RR53</accession>
<dbReference type="InterPro" id="IPR052228">
    <property type="entry name" value="Sec_Metab_Biosynth_Oxidored"/>
</dbReference>
<reference evidence="2 3" key="1">
    <citation type="submission" date="2021-01" db="EMBL/GenBank/DDBJ databases">
        <title>Whole genome shotgun sequence of Planobispora longispora NBRC 13918.</title>
        <authorList>
            <person name="Komaki H."/>
            <person name="Tamura T."/>
        </authorList>
    </citation>
    <scope>NUCLEOTIDE SEQUENCE [LARGE SCALE GENOMIC DNA]</scope>
    <source>
        <strain evidence="2 3">NBRC 13918</strain>
    </source>
</reference>
<organism evidence="2 3">
    <name type="scientific">Planobispora longispora</name>
    <dbReference type="NCBI Taxonomy" id="28887"/>
    <lineage>
        <taxon>Bacteria</taxon>
        <taxon>Bacillati</taxon>
        <taxon>Actinomycetota</taxon>
        <taxon>Actinomycetes</taxon>
        <taxon>Streptosporangiales</taxon>
        <taxon>Streptosporangiaceae</taxon>
        <taxon>Planobispora</taxon>
    </lineage>
</organism>
<evidence type="ECO:0000313" key="3">
    <source>
        <dbReference type="Proteomes" id="UP000616724"/>
    </source>
</evidence>